<gene>
    <name evidence="2" type="ORF">H8D96_05160</name>
</gene>
<dbReference type="EMBL" id="JACNIG010000128">
    <property type="protein sequence ID" value="MBC8431289.1"/>
    <property type="molecule type" value="Genomic_DNA"/>
</dbReference>
<protein>
    <submittedName>
        <fullName evidence="2">Type II toxin-antitoxin system RelE/ParE family toxin</fullName>
    </submittedName>
</protein>
<dbReference type="Proteomes" id="UP000605201">
    <property type="component" value="Unassembled WGS sequence"/>
</dbReference>
<proteinExistence type="predicted"/>
<dbReference type="InterPro" id="IPR007712">
    <property type="entry name" value="RelE/ParE_toxin"/>
</dbReference>
<sequence length="99" mass="11738">MAAELIFAPETQQDIDEAYCWYEDRRPGLGEEFLGCVDACLQAICRMPELHAKVHEEYRRALVRRFPYAIFYEYDGGNLTAYCIFHTSRDPKKWRNRLV</sequence>
<evidence type="ECO:0000313" key="2">
    <source>
        <dbReference type="EMBL" id="MBC8431289.1"/>
    </source>
</evidence>
<organism evidence="2 3">
    <name type="scientific">Candidatus Desulfatibia vada</name>
    <dbReference type="NCBI Taxonomy" id="2841696"/>
    <lineage>
        <taxon>Bacteria</taxon>
        <taxon>Pseudomonadati</taxon>
        <taxon>Thermodesulfobacteriota</taxon>
        <taxon>Desulfobacteria</taxon>
        <taxon>Desulfobacterales</taxon>
        <taxon>Desulfobacterales incertae sedis</taxon>
        <taxon>Candidatus Desulfatibia</taxon>
    </lineage>
</organism>
<comment type="caution">
    <text evidence="2">The sequence shown here is derived from an EMBL/GenBank/DDBJ whole genome shotgun (WGS) entry which is preliminary data.</text>
</comment>
<dbReference type="Gene3D" id="3.30.2310.20">
    <property type="entry name" value="RelE-like"/>
    <property type="match status" value="1"/>
</dbReference>
<reference evidence="2 3" key="1">
    <citation type="submission" date="2020-08" db="EMBL/GenBank/DDBJ databases">
        <title>Bridging the membrane lipid divide: bacteria of the FCB group superphylum have the potential to synthesize archaeal ether lipids.</title>
        <authorList>
            <person name="Villanueva L."/>
            <person name="Von Meijenfeldt F.A.B."/>
            <person name="Westbye A.B."/>
            <person name="Yadav S."/>
            <person name="Hopmans E.C."/>
            <person name="Dutilh B.E."/>
            <person name="Sinninghe Damste J.S."/>
        </authorList>
    </citation>
    <scope>NUCLEOTIDE SEQUENCE [LARGE SCALE GENOMIC DNA]</scope>
    <source>
        <strain evidence="2">NIOZ-UU17</strain>
    </source>
</reference>
<dbReference type="InterPro" id="IPR035093">
    <property type="entry name" value="RelE/ParE_toxin_dom_sf"/>
</dbReference>
<evidence type="ECO:0000256" key="1">
    <source>
        <dbReference type="ARBA" id="ARBA00022649"/>
    </source>
</evidence>
<dbReference type="Pfam" id="PF05016">
    <property type="entry name" value="ParE_toxin"/>
    <property type="match status" value="1"/>
</dbReference>
<dbReference type="AlphaFoldDB" id="A0A8J6NWT9"/>
<evidence type="ECO:0000313" key="3">
    <source>
        <dbReference type="Proteomes" id="UP000605201"/>
    </source>
</evidence>
<accession>A0A8J6NWT9</accession>
<keyword evidence="1" id="KW-1277">Toxin-antitoxin system</keyword>
<name>A0A8J6NWT9_9BACT</name>